<organism evidence="1 2">
    <name type="scientific">Hominiventricola aquisgranensis</name>
    <dbReference type="NCBI Taxonomy" id="3133164"/>
    <lineage>
        <taxon>Bacteria</taxon>
        <taxon>Bacillati</taxon>
        <taxon>Bacillota</taxon>
        <taxon>Clostridia</taxon>
        <taxon>Lachnospirales</taxon>
        <taxon>Lachnospiraceae</taxon>
        <taxon>Hominiventricola</taxon>
    </lineage>
</organism>
<dbReference type="EMBL" id="JBBMFC010000019">
    <property type="protein sequence ID" value="MEQ2579359.1"/>
    <property type="molecule type" value="Genomic_DNA"/>
</dbReference>
<keyword evidence="2" id="KW-1185">Reference proteome</keyword>
<dbReference type="Proteomes" id="UP001470288">
    <property type="component" value="Unassembled WGS sequence"/>
</dbReference>
<protein>
    <submittedName>
        <fullName evidence="1">Nucleotidyltransferase family protein</fullName>
    </submittedName>
</protein>
<gene>
    <name evidence="1" type="ORF">WMO62_11050</name>
</gene>
<evidence type="ECO:0000313" key="2">
    <source>
        <dbReference type="Proteomes" id="UP001470288"/>
    </source>
</evidence>
<sequence length="398" mass="47492">MVLSSVINGKKVAVPRKGISWRELLRLAEFHRVVSPVYYGTLGVEKTLSAADEETFYSKYHKEVLLEESYKNALEVILWQMNRHQVQGVLLRGVEIRSMYPKSEMGYTFSLEFLVSPKDMGKVYNIMNSMDYEQQVNRTNHGRLYFRVPGIRVIFYDEIPLGNEILYKHLTHAAQKYFHGNRKAGIKNWNLSMQFLYQFGRWVDAYMMGELKMRDVMDYYYYIQNPAITNERRFIEELLEKAGLTEFAKQLNILASLWFGQGGEVDTGTVFQLEEYIFSKGMEDRRLDSKIIPYEKTRVDFYQRDRDEEWVKKQRAWMFPSKEYMMQFFPILHKIPQLLWICWGIRGIRVFRKSAKVWIKEKRQQIHARMAEMKTKIINKINKKVKKGIPEDEEHEDR</sequence>
<dbReference type="Pfam" id="PF14907">
    <property type="entry name" value="NTP_transf_5"/>
    <property type="match status" value="1"/>
</dbReference>
<comment type="caution">
    <text evidence="1">The sequence shown here is derived from an EMBL/GenBank/DDBJ whole genome shotgun (WGS) entry which is preliminary data.</text>
</comment>
<evidence type="ECO:0000313" key="1">
    <source>
        <dbReference type="EMBL" id="MEQ2579359.1"/>
    </source>
</evidence>
<dbReference type="InterPro" id="IPR039498">
    <property type="entry name" value="NTP_transf_5"/>
</dbReference>
<dbReference type="RefSeq" id="WP_349144689.1">
    <property type="nucleotide sequence ID" value="NZ_JBBMFC010000019.1"/>
</dbReference>
<reference evidence="1 2" key="1">
    <citation type="submission" date="2024-03" db="EMBL/GenBank/DDBJ databases">
        <title>Human intestinal bacterial collection.</title>
        <authorList>
            <person name="Pauvert C."/>
            <person name="Hitch T.C.A."/>
            <person name="Clavel T."/>
        </authorList>
    </citation>
    <scope>NUCLEOTIDE SEQUENCE [LARGE SCALE GENOMIC DNA]</scope>
    <source>
        <strain evidence="1 2">CLA-AA-H78B</strain>
    </source>
</reference>
<accession>A0ABV1I414</accession>
<name>A0ABV1I414_9FIRM</name>
<proteinExistence type="predicted"/>